<dbReference type="RefSeq" id="WP_003610763.1">
    <property type="nucleotide sequence ID" value="NZ_ADVE02000001.1"/>
</dbReference>
<dbReference type="CDD" id="cd04301">
    <property type="entry name" value="NAT_SF"/>
    <property type="match status" value="1"/>
</dbReference>
<dbReference type="InterPro" id="IPR000182">
    <property type="entry name" value="GNAT_dom"/>
</dbReference>
<dbReference type="SUPFAM" id="SSF55729">
    <property type="entry name" value="Acyl-CoA N-acyltransferases (Nat)"/>
    <property type="match status" value="1"/>
</dbReference>
<name>A0A2D2CVI2_METT3</name>
<sequence>MLIRDEASGDHRAIRSVVDAAFESMPFSNKKEGALVDALRAAGALTMSLVAEDNDAIIGHIAISPVTIDGAALGWFGLGPVAVLPERQRGGVGSALIDAALSRLRATAAAGCVVFGKPSFYERFGFRQQAGLRFAGGPPELFMTLLFRSPAPIGAVDYHPCFGLVG</sequence>
<dbReference type="Pfam" id="PF13508">
    <property type="entry name" value="Acetyltransf_7"/>
    <property type="match status" value="1"/>
</dbReference>
<accession>A0A2D2CVI2</accession>
<dbReference type="InterPro" id="IPR016181">
    <property type="entry name" value="Acyl_CoA_acyltransferase"/>
</dbReference>
<dbReference type="EMBL" id="CP023737">
    <property type="protein sequence ID" value="ATQ66720.1"/>
    <property type="molecule type" value="Genomic_DNA"/>
</dbReference>
<feature type="domain" description="N-acetyltransferase" evidence="1">
    <location>
        <begin position="1"/>
        <end position="148"/>
    </location>
</feature>
<dbReference type="STRING" id="595536.GCA_000178815_00640"/>
<dbReference type="Gene3D" id="3.40.630.30">
    <property type="match status" value="1"/>
</dbReference>
<keyword evidence="2" id="KW-0808">Transferase</keyword>
<dbReference type="PROSITE" id="PS51186">
    <property type="entry name" value="GNAT"/>
    <property type="match status" value="1"/>
</dbReference>
<keyword evidence="3" id="KW-1185">Reference proteome</keyword>
<protein>
    <submittedName>
        <fullName evidence="2">N-acetyltransferase</fullName>
    </submittedName>
</protein>
<proteinExistence type="predicted"/>
<dbReference type="Proteomes" id="UP000230709">
    <property type="component" value="Chromosome"/>
</dbReference>
<reference evidence="3" key="1">
    <citation type="submission" date="2017-10" db="EMBL/GenBank/DDBJ databases">
        <title>Completed PacBio SMRT sequence of Methylosinus trichosporium OB3b reveals presence of a third large plasmid.</title>
        <authorList>
            <person name="Charles T.C."/>
            <person name="Lynch M.D.J."/>
            <person name="Heil J.R."/>
            <person name="Cheng J."/>
        </authorList>
    </citation>
    <scope>NUCLEOTIDE SEQUENCE [LARGE SCALE GENOMIC DNA]</scope>
    <source>
        <strain evidence="3">OB3b</strain>
    </source>
</reference>
<evidence type="ECO:0000313" key="2">
    <source>
        <dbReference type="EMBL" id="ATQ66720.1"/>
    </source>
</evidence>
<evidence type="ECO:0000259" key="1">
    <source>
        <dbReference type="PROSITE" id="PS51186"/>
    </source>
</evidence>
<dbReference type="AlphaFoldDB" id="A0A2D2CVI2"/>
<organism evidence="2 3">
    <name type="scientific">Methylosinus trichosporium (strain ATCC 35070 / NCIMB 11131 / UNIQEM 75 / OB3b)</name>
    <dbReference type="NCBI Taxonomy" id="595536"/>
    <lineage>
        <taxon>Bacteria</taxon>
        <taxon>Pseudomonadati</taxon>
        <taxon>Pseudomonadota</taxon>
        <taxon>Alphaproteobacteria</taxon>
        <taxon>Hyphomicrobiales</taxon>
        <taxon>Methylocystaceae</taxon>
        <taxon>Methylosinus</taxon>
    </lineage>
</organism>
<dbReference type="GO" id="GO:0016747">
    <property type="term" value="F:acyltransferase activity, transferring groups other than amino-acyl groups"/>
    <property type="evidence" value="ECO:0007669"/>
    <property type="project" value="InterPro"/>
</dbReference>
<evidence type="ECO:0000313" key="3">
    <source>
        <dbReference type="Proteomes" id="UP000230709"/>
    </source>
</evidence>
<dbReference type="KEGG" id="mtw:CQW49_01520"/>
<gene>
    <name evidence="2" type="ORF">CQW49_01520</name>
</gene>